<dbReference type="InterPro" id="IPR001128">
    <property type="entry name" value="Cyt_P450"/>
</dbReference>
<comment type="similarity">
    <text evidence="2 9">Belongs to the cytochrome P450 family.</text>
</comment>
<dbReference type="PANTHER" id="PTHR24287:SF1">
    <property type="entry name" value="P450, PUTATIVE (EUROFUNG)-RELATED"/>
    <property type="match status" value="1"/>
</dbReference>
<dbReference type="OrthoDB" id="1470350at2759"/>
<dbReference type="InterPro" id="IPR047146">
    <property type="entry name" value="Cyt_P450_E_CYP52_fungi"/>
</dbReference>
<organism evidence="10 11">
    <name type="scientific">Pterulicium gracile</name>
    <dbReference type="NCBI Taxonomy" id="1884261"/>
    <lineage>
        <taxon>Eukaryota</taxon>
        <taxon>Fungi</taxon>
        <taxon>Dikarya</taxon>
        <taxon>Basidiomycota</taxon>
        <taxon>Agaricomycotina</taxon>
        <taxon>Agaricomycetes</taxon>
        <taxon>Agaricomycetidae</taxon>
        <taxon>Agaricales</taxon>
        <taxon>Pleurotineae</taxon>
        <taxon>Pterulaceae</taxon>
        <taxon>Pterulicium</taxon>
    </lineage>
</organism>
<dbReference type="EMBL" id="ML178816">
    <property type="protein sequence ID" value="TFL05611.1"/>
    <property type="molecule type" value="Genomic_DNA"/>
</dbReference>
<dbReference type="Gene3D" id="1.10.630.10">
    <property type="entry name" value="Cytochrome P450"/>
    <property type="match status" value="1"/>
</dbReference>
<keyword evidence="6 8" id="KW-0408">Iron</keyword>
<keyword evidence="3 8" id="KW-0349">Heme</keyword>
<comment type="cofactor">
    <cofactor evidence="1 8">
        <name>heme</name>
        <dbReference type="ChEBI" id="CHEBI:30413"/>
    </cofactor>
</comment>
<dbReference type="InterPro" id="IPR002401">
    <property type="entry name" value="Cyt_P450_E_grp-I"/>
</dbReference>
<evidence type="ECO:0000256" key="5">
    <source>
        <dbReference type="ARBA" id="ARBA00023002"/>
    </source>
</evidence>
<keyword evidence="7 9" id="KW-0503">Monooxygenase</keyword>
<dbReference type="GO" id="GO:0020037">
    <property type="term" value="F:heme binding"/>
    <property type="evidence" value="ECO:0007669"/>
    <property type="project" value="InterPro"/>
</dbReference>
<evidence type="ECO:0000256" key="4">
    <source>
        <dbReference type="ARBA" id="ARBA00022723"/>
    </source>
</evidence>
<dbReference type="InterPro" id="IPR036396">
    <property type="entry name" value="Cyt_P450_sf"/>
</dbReference>
<evidence type="ECO:0000256" key="3">
    <source>
        <dbReference type="ARBA" id="ARBA00022617"/>
    </source>
</evidence>
<evidence type="ECO:0000256" key="9">
    <source>
        <dbReference type="RuleBase" id="RU000461"/>
    </source>
</evidence>
<keyword evidence="11" id="KW-1185">Reference proteome</keyword>
<evidence type="ECO:0000313" key="10">
    <source>
        <dbReference type="EMBL" id="TFL05611.1"/>
    </source>
</evidence>
<protein>
    <submittedName>
        <fullName evidence="10">Cytochrome P450 monooxygenase pc-2</fullName>
    </submittedName>
</protein>
<dbReference type="PANTHER" id="PTHR24287">
    <property type="entry name" value="P450, PUTATIVE (EUROFUNG)-RELATED"/>
    <property type="match status" value="1"/>
</dbReference>
<dbReference type="STRING" id="1884261.A0A5C3QYM5"/>
<dbReference type="SUPFAM" id="SSF48264">
    <property type="entry name" value="Cytochrome P450"/>
    <property type="match status" value="1"/>
</dbReference>
<dbReference type="AlphaFoldDB" id="A0A5C3QYM5"/>
<dbReference type="Pfam" id="PF00067">
    <property type="entry name" value="p450"/>
    <property type="match status" value="1"/>
</dbReference>
<evidence type="ECO:0000256" key="8">
    <source>
        <dbReference type="PIRSR" id="PIRSR602401-1"/>
    </source>
</evidence>
<dbReference type="CDD" id="cd11063">
    <property type="entry name" value="CYP52"/>
    <property type="match status" value="1"/>
</dbReference>
<dbReference type="Proteomes" id="UP000305067">
    <property type="component" value="Unassembled WGS sequence"/>
</dbReference>
<evidence type="ECO:0000256" key="6">
    <source>
        <dbReference type="ARBA" id="ARBA00023004"/>
    </source>
</evidence>
<proteinExistence type="inferred from homology"/>
<dbReference type="GO" id="GO:0004497">
    <property type="term" value="F:monooxygenase activity"/>
    <property type="evidence" value="ECO:0007669"/>
    <property type="project" value="UniProtKB-KW"/>
</dbReference>
<dbReference type="PRINTS" id="PR00463">
    <property type="entry name" value="EP450I"/>
</dbReference>
<reference evidence="10 11" key="1">
    <citation type="journal article" date="2019" name="Nat. Ecol. Evol.">
        <title>Megaphylogeny resolves global patterns of mushroom evolution.</title>
        <authorList>
            <person name="Varga T."/>
            <person name="Krizsan K."/>
            <person name="Foldi C."/>
            <person name="Dima B."/>
            <person name="Sanchez-Garcia M."/>
            <person name="Sanchez-Ramirez S."/>
            <person name="Szollosi G.J."/>
            <person name="Szarkandi J.G."/>
            <person name="Papp V."/>
            <person name="Albert L."/>
            <person name="Andreopoulos W."/>
            <person name="Angelini C."/>
            <person name="Antonin V."/>
            <person name="Barry K.W."/>
            <person name="Bougher N.L."/>
            <person name="Buchanan P."/>
            <person name="Buyck B."/>
            <person name="Bense V."/>
            <person name="Catcheside P."/>
            <person name="Chovatia M."/>
            <person name="Cooper J."/>
            <person name="Damon W."/>
            <person name="Desjardin D."/>
            <person name="Finy P."/>
            <person name="Geml J."/>
            <person name="Haridas S."/>
            <person name="Hughes K."/>
            <person name="Justo A."/>
            <person name="Karasinski D."/>
            <person name="Kautmanova I."/>
            <person name="Kiss B."/>
            <person name="Kocsube S."/>
            <person name="Kotiranta H."/>
            <person name="LaButti K.M."/>
            <person name="Lechner B.E."/>
            <person name="Liimatainen K."/>
            <person name="Lipzen A."/>
            <person name="Lukacs Z."/>
            <person name="Mihaltcheva S."/>
            <person name="Morgado L.N."/>
            <person name="Niskanen T."/>
            <person name="Noordeloos M.E."/>
            <person name="Ohm R.A."/>
            <person name="Ortiz-Santana B."/>
            <person name="Ovrebo C."/>
            <person name="Racz N."/>
            <person name="Riley R."/>
            <person name="Savchenko A."/>
            <person name="Shiryaev A."/>
            <person name="Soop K."/>
            <person name="Spirin V."/>
            <person name="Szebenyi C."/>
            <person name="Tomsovsky M."/>
            <person name="Tulloss R.E."/>
            <person name="Uehling J."/>
            <person name="Grigoriev I.V."/>
            <person name="Vagvolgyi C."/>
            <person name="Papp T."/>
            <person name="Martin F.M."/>
            <person name="Miettinen O."/>
            <person name="Hibbett D.S."/>
            <person name="Nagy L.G."/>
        </authorList>
    </citation>
    <scope>NUCLEOTIDE SEQUENCE [LARGE SCALE GENOMIC DNA]</scope>
    <source>
        <strain evidence="10 11">CBS 309.79</strain>
    </source>
</reference>
<dbReference type="PROSITE" id="PS00086">
    <property type="entry name" value="CYTOCHROME_P450"/>
    <property type="match status" value="1"/>
</dbReference>
<accession>A0A5C3QYM5</accession>
<evidence type="ECO:0000256" key="2">
    <source>
        <dbReference type="ARBA" id="ARBA00010617"/>
    </source>
</evidence>
<evidence type="ECO:0000256" key="7">
    <source>
        <dbReference type="ARBA" id="ARBA00023033"/>
    </source>
</evidence>
<dbReference type="GO" id="GO:0005506">
    <property type="term" value="F:iron ion binding"/>
    <property type="evidence" value="ECO:0007669"/>
    <property type="project" value="InterPro"/>
</dbReference>
<feature type="binding site" description="axial binding residue" evidence="8">
    <location>
        <position position="504"/>
    </location>
    <ligand>
        <name>heme</name>
        <dbReference type="ChEBI" id="CHEBI:30413"/>
    </ligand>
    <ligandPart>
        <name>Fe</name>
        <dbReference type="ChEBI" id="CHEBI:18248"/>
    </ligandPart>
</feature>
<sequence length="581" mass="66147">MVSPGLHFLLQRLAPIATVALVYSSVHGYYFSEMPSWRAPLILLPAWMFLRWASAEIKERRAAAANGASLFPAVSEGRLPAGLSVLSKLLDSTTNGYMCDVFQEWSEKYGYTYSICTLGERRVYTCEPDYIKAVLATQFDSFDKGPGLRGSLSSLLGNGVFAADGETWKFHRTMARPFFSNDRVSHFDIFHAAFEDLVSKVVARVDEGYPIDMQDAASKFTLDSGTAFLFGHNVGSLASELPYPERALRPRAEHPVDAYTSSFLEAQRLTALRSRIGWLWPVKEIRSDAVKAHADVVRRYIEPVVDQAVRSHTEKEKHVNAPPSSLKQAEEDETLLDYLVKFTTDRQVLLDQIVNMLIASRDTTANLITFAVYLLAEHPEVRARLRREIHEQVGDRRPTFEDIRGMRFLRAVLNETLRLYPAVPLNSKTAKTPVIWRSLDGEKSYYIPAHVKVLYSVFWLHRRKDLWGDDAHRFDPDRFIDDRVKRLTKNPWMFLPFNGGPRICLGQQFAYNEASFFIIRLLQKFSDIKLNMAAAPTDSLRPDSWFKNPRAGDGTERVNPSFHLTMYSKGGMWVDLVEADD</sequence>
<keyword evidence="4 8" id="KW-0479">Metal-binding</keyword>
<dbReference type="InterPro" id="IPR017972">
    <property type="entry name" value="Cyt_P450_CS"/>
</dbReference>
<dbReference type="PRINTS" id="PR00385">
    <property type="entry name" value="P450"/>
</dbReference>
<gene>
    <name evidence="10" type="ORF">BDV98DRAFT_647854</name>
</gene>
<evidence type="ECO:0000313" key="11">
    <source>
        <dbReference type="Proteomes" id="UP000305067"/>
    </source>
</evidence>
<name>A0A5C3QYM5_9AGAR</name>
<keyword evidence="5 9" id="KW-0560">Oxidoreductase</keyword>
<evidence type="ECO:0000256" key="1">
    <source>
        <dbReference type="ARBA" id="ARBA00001971"/>
    </source>
</evidence>
<dbReference type="GO" id="GO:0016705">
    <property type="term" value="F:oxidoreductase activity, acting on paired donors, with incorporation or reduction of molecular oxygen"/>
    <property type="evidence" value="ECO:0007669"/>
    <property type="project" value="InterPro"/>
</dbReference>